<evidence type="ECO:0000256" key="8">
    <source>
        <dbReference type="ARBA" id="ARBA00022842"/>
    </source>
</evidence>
<dbReference type="GO" id="GO:0004326">
    <property type="term" value="F:tetrahydrofolylpolyglutamate synthase activity"/>
    <property type="evidence" value="ECO:0007669"/>
    <property type="project" value="UniProtKB-EC"/>
</dbReference>
<evidence type="ECO:0000259" key="13">
    <source>
        <dbReference type="Pfam" id="PF08245"/>
    </source>
</evidence>
<dbReference type="Gene3D" id="3.40.1190.10">
    <property type="entry name" value="Mur-like, catalytic domain"/>
    <property type="match status" value="1"/>
</dbReference>
<evidence type="ECO:0000256" key="1">
    <source>
        <dbReference type="ARBA" id="ARBA00001946"/>
    </source>
</evidence>
<dbReference type="InterPro" id="IPR036615">
    <property type="entry name" value="Mur_ligase_C_dom_sf"/>
</dbReference>
<evidence type="ECO:0000256" key="6">
    <source>
        <dbReference type="ARBA" id="ARBA00022741"/>
    </source>
</evidence>
<comment type="similarity">
    <text evidence="2 11">Belongs to the folylpolyglutamate synthase family.</text>
</comment>
<dbReference type="Pfam" id="PF02875">
    <property type="entry name" value="Mur_ligase_C"/>
    <property type="match status" value="1"/>
</dbReference>
<evidence type="ECO:0000259" key="12">
    <source>
        <dbReference type="Pfam" id="PF02875"/>
    </source>
</evidence>
<dbReference type="EMBL" id="JADIML010000090">
    <property type="protein sequence ID" value="MBO8462935.1"/>
    <property type="molecule type" value="Genomic_DNA"/>
</dbReference>
<dbReference type="PANTHER" id="PTHR11136:SF0">
    <property type="entry name" value="DIHYDROFOLATE SYNTHETASE-RELATED"/>
    <property type="match status" value="1"/>
</dbReference>
<dbReference type="InterPro" id="IPR001645">
    <property type="entry name" value="Folylpolyglutamate_synth"/>
</dbReference>
<keyword evidence="8" id="KW-0460">Magnesium</keyword>
<evidence type="ECO:0000256" key="3">
    <source>
        <dbReference type="ARBA" id="ARBA00013025"/>
    </source>
</evidence>
<comment type="cofactor">
    <cofactor evidence="1">
        <name>Mg(2+)</name>
        <dbReference type="ChEBI" id="CHEBI:18420"/>
    </cofactor>
</comment>
<comment type="catalytic activity">
    <reaction evidence="10">
        <text>(6S)-5,6,7,8-tetrahydrofolyl-(gamma-L-Glu)(n) + L-glutamate + ATP = (6S)-5,6,7,8-tetrahydrofolyl-(gamma-L-Glu)(n+1) + ADP + phosphate + H(+)</text>
        <dbReference type="Rhea" id="RHEA:10580"/>
        <dbReference type="Rhea" id="RHEA-COMP:14738"/>
        <dbReference type="Rhea" id="RHEA-COMP:14740"/>
        <dbReference type="ChEBI" id="CHEBI:15378"/>
        <dbReference type="ChEBI" id="CHEBI:29985"/>
        <dbReference type="ChEBI" id="CHEBI:30616"/>
        <dbReference type="ChEBI" id="CHEBI:43474"/>
        <dbReference type="ChEBI" id="CHEBI:141005"/>
        <dbReference type="ChEBI" id="CHEBI:456216"/>
        <dbReference type="EC" id="6.3.2.17"/>
    </reaction>
</comment>
<dbReference type="SUPFAM" id="SSF53623">
    <property type="entry name" value="MurD-like peptide ligases, catalytic domain"/>
    <property type="match status" value="1"/>
</dbReference>
<dbReference type="GO" id="GO:0046872">
    <property type="term" value="F:metal ion binding"/>
    <property type="evidence" value="ECO:0007669"/>
    <property type="project" value="UniProtKB-KW"/>
</dbReference>
<dbReference type="EC" id="6.3.2.17" evidence="3"/>
<dbReference type="GO" id="GO:0005524">
    <property type="term" value="F:ATP binding"/>
    <property type="evidence" value="ECO:0007669"/>
    <property type="project" value="UniProtKB-KW"/>
</dbReference>
<evidence type="ECO:0000256" key="4">
    <source>
        <dbReference type="ARBA" id="ARBA00022598"/>
    </source>
</evidence>
<dbReference type="InterPro" id="IPR018109">
    <property type="entry name" value="Folylpolyglutamate_synth_CS"/>
</dbReference>
<dbReference type="FunFam" id="3.40.1190.10:FF:000011">
    <property type="entry name" value="Folylpolyglutamate synthase/dihydrofolate synthase"/>
    <property type="match status" value="1"/>
</dbReference>
<keyword evidence="6 11" id="KW-0547">Nucleotide-binding</keyword>
<name>A0A9D9N7E6_9FIRM</name>
<organism evidence="14 15">
    <name type="scientific">Candidatus Scybalomonas excrementavium</name>
    <dbReference type="NCBI Taxonomy" id="2840943"/>
    <lineage>
        <taxon>Bacteria</taxon>
        <taxon>Bacillati</taxon>
        <taxon>Bacillota</taxon>
        <taxon>Clostridia</taxon>
        <taxon>Lachnospirales</taxon>
        <taxon>Lachnospiraceae</taxon>
        <taxon>Lachnospiraceae incertae sedis</taxon>
        <taxon>Candidatus Scybalomonas</taxon>
    </lineage>
</organism>
<keyword evidence="4 11" id="KW-0436">Ligase</keyword>
<dbReference type="InterPro" id="IPR013221">
    <property type="entry name" value="Mur_ligase_cen"/>
</dbReference>
<dbReference type="InterPro" id="IPR004101">
    <property type="entry name" value="Mur_ligase_C"/>
</dbReference>
<dbReference type="Gene3D" id="3.90.190.20">
    <property type="entry name" value="Mur ligase, C-terminal domain"/>
    <property type="match status" value="1"/>
</dbReference>
<gene>
    <name evidence="14" type="ORF">IAC13_03265</name>
</gene>
<evidence type="ECO:0000256" key="9">
    <source>
        <dbReference type="ARBA" id="ARBA00030592"/>
    </source>
</evidence>
<dbReference type="AlphaFoldDB" id="A0A9D9N7E6"/>
<proteinExistence type="inferred from homology"/>
<keyword evidence="5" id="KW-0479">Metal-binding</keyword>
<evidence type="ECO:0000256" key="2">
    <source>
        <dbReference type="ARBA" id="ARBA00008276"/>
    </source>
</evidence>
<evidence type="ECO:0000256" key="11">
    <source>
        <dbReference type="PIRNR" id="PIRNR001563"/>
    </source>
</evidence>
<evidence type="ECO:0000256" key="5">
    <source>
        <dbReference type="ARBA" id="ARBA00022723"/>
    </source>
</evidence>
<dbReference type="PIRSF" id="PIRSF001563">
    <property type="entry name" value="Folylpolyglu_synth"/>
    <property type="match status" value="1"/>
</dbReference>
<reference evidence="14" key="1">
    <citation type="submission" date="2020-10" db="EMBL/GenBank/DDBJ databases">
        <authorList>
            <person name="Gilroy R."/>
        </authorList>
    </citation>
    <scope>NUCLEOTIDE SEQUENCE</scope>
    <source>
        <strain evidence="14">E3-2379</strain>
    </source>
</reference>
<dbReference type="Pfam" id="PF08245">
    <property type="entry name" value="Mur_ligase_M"/>
    <property type="match status" value="1"/>
</dbReference>
<feature type="domain" description="Mur ligase C-terminal" evidence="12">
    <location>
        <begin position="305"/>
        <end position="412"/>
    </location>
</feature>
<evidence type="ECO:0000256" key="10">
    <source>
        <dbReference type="ARBA" id="ARBA00047493"/>
    </source>
</evidence>
<keyword evidence="7 11" id="KW-0067">ATP-binding</keyword>
<evidence type="ECO:0000313" key="14">
    <source>
        <dbReference type="EMBL" id="MBO8462935.1"/>
    </source>
</evidence>
<sequence length="437" mass="49933">MSIMNDTYEQAVEYLLNIPKFAAKTTRENVLSLLERLGNPHKSKKSIHVAGTNGKGSTCAFISQILLEEGFHIGLFTSPHLIDLEERFQIDGRPVDRRVFVECFEQFKKAQDIHVQEGKSHVSFFEAIFVIGALIFQRSHVDYVIYETGLGGRLDATNVLEPEICIITSIGLDHMQILGNTIEAIAAEKAGIIKENTPVVYLADTDATKTIHEKAVEKKAKEIKLSKEFIKIQKKVEKYIDFCFHNSYIKYVNLKLETCADYQVENASLAILAVHELIPNLSKKAIYDGIYKMKWSCRMEEVLPEVYIDGAHNEPAIRRFLETMQEQEKEKALLFAVVKDKDYKKMIQLLAQSQMFQTVFVTSVGGERSLDGEQMKAHFLEAKQKNVTIIPNSKEAFISARLWQTKEKNRVLYCIGSLYLAGELYEYIKEERGKFHD</sequence>
<dbReference type="PANTHER" id="PTHR11136">
    <property type="entry name" value="FOLYLPOLYGLUTAMATE SYNTHASE-RELATED"/>
    <property type="match status" value="1"/>
</dbReference>
<dbReference type="PROSITE" id="PS01011">
    <property type="entry name" value="FOLYLPOLYGLU_SYNT_1"/>
    <property type="match status" value="1"/>
</dbReference>
<accession>A0A9D9N7E6</accession>
<dbReference type="InterPro" id="IPR036565">
    <property type="entry name" value="Mur-like_cat_sf"/>
</dbReference>
<dbReference type="PROSITE" id="PS01012">
    <property type="entry name" value="FOLYLPOLYGLU_SYNT_2"/>
    <property type="match status" value="1"/>
</dbReference>
<dbReference type="SUPFAM" id="SSF53244">
    <property type="entry name" value="MurD-like peptide ligases, peptide-binding domain"/>
    <property type="match status" value="1"/>
</dbReference>
<comment type="caution">
    <text evidence="14">The sequence shown here is derived from an EMBL/GenBank/DDBJ whole genome shotgun (WGS) entry which is preliminary data.</text>
</comment>
<protein>
    <recommendedName>
        <fullName evidence="3">tetrahydrofolate synthase</fullName>
        <ecNumber evidence="3">6.3.2.17</ecNumber>
    </recommendedName>
    <alternativeName>
        <fullName evidence="9">Tetrahydrofolylpolyglutamate synthase</fullName>
    </alternativeName>
</protein>
<reference evidence="14" key="2">
    <citation type="journal article" date="2021" name="PeerJ">
        <title>Extensive microbial diversity within the chicken gut microbiome revealed by metagenomics and culture.</title>
        <authorList>
            <person name="Gilroy R."/>
            <person name="Ravi A."/>
            <person name="Getino M."/>
            <person name="Pursley I."/>
            <person name="Horton D.L."/>
            <person name="Alikhan N.F."/>
            <person name="Baker D."/>
            <person name="Gharbi K."/>
            <person name="Hall N."/>
            <person name="Watson M."/>
            <person name="Adriaenssens E.M."/>
            <person name="Foster-Nyarko E."/>
            <person name="Jarju S."/>
            <person name="Secka A."/>
            <person name="Antonio M."/>
            <person name="Oren A."/>
            <person name="Chaudhuri R.R."/>
            <person name="La Ragione R."/>
            <person name="Hildebrand F."/>
            <person name="Pallen M.J."/>
        </authorList>
    </citation>
    <scope>NUCLEOTIDE SEQUENCE</scope>
    <source>
        <strain evidence="14">E3-2379</strain>
    </source>
</reference>
<feature type="domain" description="Mur ligase central" evidence="13">
    <location>
        <begin position="49"/>
        <end position="273"/>
    </location>
</feature>
<evidence type="ECO:0000313" key="15">
    <source>
        <dbReference type="Proteomes" id="UP000823618"/>
    </source>
</evidence>
<dbReference type="Proteomes" id="UP000823618">
    <property type="component" value="Unassembled WGS sequence"/>
</dbReference>
<dbReference type="GO" id="GO:0008841">
    <property type="term" value="F:dihydrofolate synthase activity"/>
    <property type="evidence" value="ECO:0007669"/>
    <property type="project" value="TreeGrafter"/>
</dbReference>
<dbReference type="NCBIfam" id="TIGR01499">
    <property type="entry name" value="folC"/>
    <property type="match status" value="1"/>
</dbReference>
<dbReference type="GO" id="GO:0005737">
    <property type="term" value="C:cytoplasm"/>
    <property type="evidence" value="ECO:0007669"/>
    <property type="project" value="TreeGrafter"/>
</dbReference>
<evidence type="ECO:0000256" key="7">
    <source>
        <dbReference type="ARBA" id="ARBA00022840"/>
    </source>
</evidence>